<reference evidence="7 8" key="1">
    <citation type="submission" date="2016-08" db="EMBL/GenBank/DDBJ databases">
        <title>A Parts List for Fungal Cellulosomes Revealed by Comparative Genomics.</title>
        <authorList>
            <consortium name="DOE Joint Genome Institute"/>
            <person name="Haitjema C.H."/>
            <person name="Gilmore S.P."/>
            <person name="Henske J.K."/>
            <person name="Solomon K.V."/>
            <person name="De Groot R."/>
            <person name="Kuo A."/>
            <person name="Mondo S.J."/>
            <person name="Salamov A.A."/>
            <person name="Labutti K."/>
            <person name="Zhao Z."/>
            <person name="Chiniquy J."/>
            <person name="Barry K."/>
            <person name="Brewer H.M."/>
            <person name="Purvine S.O."/>
            <person name="Wright A.T."/>
            <person name="Boxma B."/>
            <person name="Van Alen T."/>
            <person name="Hackstein J.H."/>
            <person name="Baker S.E."/>
            <person name="Grigoriev I.V."/>
            <person name="O'Malley M.A."/>
        </authorList>
    </citation>
    <scope>NUCLEOTIDE SEQUENCE [LARGE SCALE GENOMIC DNA]</scope>
    <source>
        <strain evidence="7 8">S4</strain>
    </source>
</reference>
<dbReference type="OrthoDB" id="429427at2759"/>
<organism evidence="7 8">
    <name type="scientific">Anaeromyces robustus</name>
    <dbReference type="NCBI Taxonomy" id="1754192"/>
    <lineage>
        <taxon>Eukaryota</taxon>
        <taxon>Fungi</taxon>
        <taxon>Fungi incertae sedis</taxon>
        <taxon>Chytridiomycota</taxon>
        <taxon>Chytridiomycota incertae sedis</taxon>
        <taxon>Neocallimastigomycetes</taxon>
        <taxon>Neocallimastigales</taxon>
        <taxon>Neocallimastigaceae</taxon>
        <taxon>Anaeromyces</taxon>
    </lineage>
</organism>
<dbReference type="Proteomes" id="UP000193944">
    <property type="component" value="Unassembled WGS sequence"/>
</dbReference>
<dbReference type="PANTHER" id="PTHR12214">
    <property type="entry name" value="GC-RICH SEQUENCE DNA-BINDING FACTOR"/>
    <property type="match status" value="1"/>
</dbReference>
<dbReference type="PANTHER" id="PTHR12214:SF0">
    <property type="entry name" value="LD29489P"/>
    <property type="match status" value="1"/>
</dbReference>
<feature type="region of interest" description="Disordered" evidence="5">
    <location>
        <begin position="163"/>
        <end position="199"/>
    </location>
</feature>
<evidence type="ECO:0000256" key="3">
    <source>
        <dbReference type="ARBA" id="ARBA00023242"/>
    </source>
</evidence>
<dbReference type="GO" id="GO:0000390">
    <property type="term" value="P:spliceosomal complex disassembly"/>
    <property type="evidence" value="ECO:0007669"/>
    <property type="project" value="InterPro"/>
</dbReference>
<dbReference type="Pfam" id="PF15458">
    <property type="entry name" value="NTR2"/>
    <property type="match status" value="1"/>
</dbReference>
<keyword evidence="4" id="KW-0175">Coiled coil</keyword>
<evidence type="ECO:0000259" key="6">
    <source>
        <dbReference type="Pfam" id="PF07842"/>
    </source>
</evidence>
<evidence type="ECO:0000256" key="4">
    <source>
        <dbReference type="SAM" id="Coils"/>
    </source>
</evidence>
<keyword evidence="3" id="KW-0539">Nucleus</keyword>
<dbReference type="InterPro" id="IPR012890">
    <property type="entry name" value="GCFC2-like"/>
</dbReference>
<dbReference type="GO" id="GO:0071008">
    <property type="term" value="C:U2-type post-mRNA release spliceosomal complex"/>
    <property type="evidence" value="ECO:0007669"/>
    <property type="project" value="InterPro"/>
</dbReference>
<feature type="domain" description="GCF C-terminal" evidence="6">
    <location>
        <begin position="497"/>
        <end position="646"/>
    </location>
</feature>
<dbReference type="InterPro" id="IPR022783">
    <property type="entry name" value="GCFC_dom"/>
</dbReference>
<comment type="similarity">
    <text evidence="2">Belongs to the GCF family.</text>
</comment>
<evidence type="ECO:0000256" key="2">
    <source>
        <dbReference type="ARBA" id="ARBA00010801"/>
    </source>
</evidence>
<protein>
    <submittedName>
        <fullName evidence="7">GCFC-domain-containing protein</fullName>
    </submittedName>
</protein>
<dbReference type="Pfam" id="PF07842">
    <property type="entry name" value="GCFC"/>
    <property type="match status" value="1"/>
</dbReference>
<dbReference type="STRING" id="1754192.A0A1Y1WTH7"/>
<dbReference type="InterPro" id="IPR028211">
    <property type="entry name" value="Ntr2"/>
</dbReference>
<evidence type="ECO:0000256" key="1">
    <source>
        <dbReference type="ARBA" id="ARBA00004123"/>
    </source>
</evidence>
<gene>
    <name evidence="7" type="ORF">BCR32DRAFT_295998</name>
</gene>
<comment type="subcellular location">
    <subcellularLocation>
        <location evidence="1">Nucleus</location>
    </subcellularLocation>
</comment>
<dbReference type="EMBL" id="MCFG01000276">
    <property type="protein sequence ID" value="ORX76833.1"/>
    <property type="molecule type" value="Genomic_DNA"/>
</dbReference>
<sequence length="812" mass="96432">MSEEIVFKKSSKKKSLRKKNINIPIEDEEIDDSPVLNINKIKKKDKKKKALNKKIELSFNEPEEEEDVFKIKKSSASLRLTKAKLNKNVYHDDLENTKEEFSPYSEKNLNALKNSSLNRPPPSNIIKKSQEIYKNINKPNNGIEEIKIPDATKIHEAKKLREARRNARNSSANFIPLDSNDTTMEDKKENDDDDDDDEVFEDYENNRILFGTNAVKEQESRRKKEMKVDLINAQENESEEEDKDELNKWESELIKQGRAAPEIMKVAKKKSEMAKNQIPENCDIPSLDEVMRGFAASLYQMELKHSEDVNEEAYLVEEIDKSKKNTENLQSDLQLSSDKYTYFQELRNYIIDLAEFLDEKFKDFNKINEDYLNLKKEKELFISNRIQSDLNDCFYDFVTGWNGLVFDSEGNNIYKYDLEQKENREMLRKLRTKSQINKINKSKNNKTITSIEDMEGYISNDDFDDKDQEVYDTKKAEILQKYYEFFNDTNENFKDLSIVKKNFEDWKEKYAKEYNQGFGGLSMPGVFELFVKYELFLWEPLEKYREFEDMVWHQEASTYGTSNMMELDNYDPDDDDNKLLIRIVEKFAIPKVKEFIKLWNVFSINQTRNLLRILILLQDYIKAKDTIFIGVIEEIENKFKSSIEKIISHNPIQRVTPQKNISLHHYDQINYWFWKIFKVYNNLFLFEKYISKDSLQEMTINLLLNQLLVPCLDIIRDCYLNSTIYPTLFQEHEKEELLKFEKLCYVIPEKWYNEEYSVPSYFKSLETSLKEFSKLCQNQKSSRNVFEIIVKLLVKLRSYDEASKLGKIYKIE</sequence>
<accession>A0A1Y1WTH7</accession>
<evidence type="ECO:0000313" key="7">
    <source>
        <dbReference type="EMBL" id="ORX76833.1"/>
    </source>
</evidence>
<dbReference type="AlphaFoldDB" id="A0A1Y1WTH7"/>
<feature type="coiled-coil region" evidence="4">
    <location>
        <begin position="216"/>
        <end position="252"/>
    </location>
</feature>
<comment type="caution">
    <text evidence="7">The sequence shown here is derived from an EMBL/GenBank/DDBJ whole genome shotgun (WGS) entry which is preliminary data.</text>
</comment>
<name>A0A1Y1WTH7_9FUNG</name>
<dbReference type="GO" id="GO:0003677">
    <property type="term" value="F:DNA binding"/>
    <property type="evidence" value="ECO:0007669"/>
    <property type="project" value="InterPro"/>
</dbReference>
<evidence type="ECO:0000313" key="8">
    <source>
        <dbReference type="Proteomes" id="UP000193944"/>
    </source>
</evidence>
<reference evidence="7 8" key="2">
    <citation type="submission" date="2016-08" db="EMBL/GenBank/DDBJ databases">
        <title>Pervasive Adenine N6-methylation of Active Genes in Fungi.</title>
        <authorList>
            <consortium name="DOE Joint Genome Institute"/>
            <person name="Mondo S.J."/>
            <person name="Dannebaum R.O."/>
            <person name="Kuo R.C."/>
            <person name="Labutti K."/>
            <person name="Haridas S."/>
            <person name="Kuo A."/>
            <person name="Salamov A."/>
            <person name="Ahrendt S.R."/>
            <person name="Lipzen A."/>
            <person name="Sullivan W."/>
            <person name="Andreopoulos W.B."/>
            <person name="Clum A."/>
            <person name="Lindquist E."/>
            <person name="Daum C."/>
            <person name="Ramamoorthy G.K."/>
            <person name="Gryganskyi A."/>
            <person name="Culley D."/>
            <person name="Magnuson J.K."/>
            <person name="James T.Y."/>
            <person name="O'Malley M.A."/>
            <person name="Stajich J.E."/>
            <person name="Spatafora J.W."/>
            <person name="Visel A."/>
            <person name="Grigoriev I.V."/>
        </authorList>
    </citation>
    <scope>NUCLEOTIDE SEQUENCE [LARGE SCALE GENOMIC DNA]</scope>
    <source>
        <strain evidence="7 8">S4</strain>
    </source>
</reference>
<keyword evidence="8" id="KW-1185">Reference proteome</keyword>
<proteinExistence type="inferred from homology"/>
<evidence type="ECO:0000256" key="5">
    <source>
        <dbReference type="SAM" id="MobiDB-lite"/>
    </source>
</evidence>